<protein>
    <submittedName>
        <fullName evidence="3">MerR family transcriptional regulator</fullName>
    </submittedName>
</protein>
<proteinExistence type="predicted"/>
<evidence type="ECO:0000313" key="3">
    <source>
        <dbReference type="EMBL" id="MFD0961591.1"/>
    </source>
</evidence>
<gene>
    <name evidence="3" type="ORF">ACFQ2I_19770</name>
</gene>
<reference evidence="4" key="1">
    <citation type="journal article" date="2019" name="Int. J. Syst. Evol. Microbiol.">
        <title>The Global Catalogue of Microorganisms (GCM) 10K type strain sequencing project: providing services to taxonomists for standard genome sequencing and annotation.</title>
        <authorList>
            <consortium name="The Broad Institute Genomics Platform"/>
            <consortium name="The Broad Institute Genome Sequencing Center for Infectious Disease"/>
            <person name="Wu L."/>
            <person name="Ma J."/>
        </authorList>
    </citation>
    <scope>NUCLEOTIDE SEQUENCE [LARGE SCALE GENOMIC DNA]</scope>
    <source>
        <strain evidence="4">CCUG 59129</strain>
    </source>
</reference>
<dbReference type="InterPro" id="IPR047057">
    <property type="entry name" value="MerR_fam"/>
</dbReference>
<dbReference type="InterPro" id="IPR000551">
    <property type="entry name" value="MerR-type_HTH_dom"/>
</dbReference>
<dbReference type="RefSeq" id="WP_377567310.1">
    <property type="nucleotide sequence ID" value="NZ_JBHTJZ010000059.1"/>
</dbReference>
<evidence type="ECO:0000256" key="1">
    <source>
        <dbReference type="ARBA" id="ARBA00023125"/>
    </source>
</evidence>
<organism evidence="3 4">
    <name type="scientific">Paenibacillus chungangensis</name>
    <dbReference type="NCBI Taxonomy" id="696535"/>
    <lineage>
        <taxon>Bacteria</taxon>
        <taxon>Bacillati</taxon>
        <taxon>Bacillota</taxon>
        <taxon>Bacilli</taxon>
        <taxon>Bacillales</taxon>
        <taxon>Paenibacillaceae</taxon>
        <taxon>Paenibacillus</taxon>
    </lineage>
</organism>
<dbReference type="SMART" id="SM00422">
    <property type="entry name" value="HTH_MERR"/>
    <property type="match status" value="1"/>
</dbReference>
<dbReference type="CDD" id="cd01106">
    <property type="entry name" value="HTH_TipAL-Mta"/>
    <property type="match status" value="1"/>
</dbReference>
<sequence length="269" mass="31093">MNEQRDNVYSIGQFAKLTGVTGRTLRYYDKQNLLKPSWRNEHGRRFYKDEDLLQLQKILTLKFLDFSLEDIAGHLADPGINLQQSLDQQYDLLRMKQKQIDAVISKLDRIRHIVEGTGTLDNGLLLTLIHSVQHEEEQRQYLSRLMPSTLIDAIYMDGKPNQERLDTERKMLVQMVKLTELGKAGKQPQDAEVVQTGLQLVEMMRELIGPIISEMSEEEVERLEILESDETFLDPSIFPQHVAKEDEQFISEVMAYLADKEEGGNLFGR</sequence>
<evidence type="ECO:0000259" key="2">
    <source>
        <dbReference type="PROSITE" id="PS50937"/>
    </source>
</evidence>
<dbReference type="InterPro" id="IPR009061">
    <property type="entry name" value="DNA-bd_dom_put_sf"/>
</dbReference>
<dbReference type="Proteomes" id="UP001596989">
    <property type="component" value="Unassembled WGS sequence"/>
</dbReference>
<dbReference type="EMBL" id="JBHTJZ010000059">
    <property type="protein sequence ID" value="MFD0961591.1"/>
    <property type="molecule type" value="Genomic_DNA"/>
</dbReference>
<comment type="caution">
    <text evidence="3">The sequence shown here is derived from an EMBL/GenBank/DDBJ whole genome shotgun (WGS) entry which is preliminary data.</text>
</comment>
<keyword evidence="1" id="KW-0238">DNA-binding</keyword>
<dbReference type="PANTHER" id="PTHR30204">
    <property type="entry name" value="REDOX-CYCLING DRUG-SENSING TRANSCRIPTIONAL ACTIVATOR SOXR"/>
    <property type="match status" value="1"/>
</dbReference>
<name>A0ABW3HVP4_9BACL</name>
<dbReference type="PROSITE" id="PS50937">
    <property type="entry name" value="HTH_MERR_2"/>
    <property type="match status" value="1"/>
</dbReference>
<evidence type="ECO:0000313" key="4">
    <source>
        <dbReference type="Proteomes" id="UP001596989"/>
    </source>
</evidence>
<accession>A0ABW3HVP4</accession>
<keyword evidence="4" id="KW-1185">Reference proteome</keyword>
<dbReference type="PANTHER" id="PTHR30204:SF96">
    <property type="entry name" value="CHROMOSOME-ANCHORING PROTEIN RACA"/>
    <property type="match status" value="1"/>
</dbReference>
<dbReference type="SUPFAM" id="SSF46955">
    <property type="entry name" value="Putative DNA-binding domain"/>
    <property type="match status" value="1"/>
</dbReference>
<dbReference type="PROSITE" id="PS00552">
    <property type="entry name" value="HTH_MERR_1"/>
    <property type="match status" value="1"/>
</dbReference>
<dbReference type="Gene3D" id="1.10.1660.10">
    <property type="match status" value="1"/>
</dbReference>
<feature type="domain" description="HTH merR-type" evidence="2">
    <location>
        <begin position="8"/>
        <end position="77"/>
    </location>
</feature>
<dbReference type="Pfam" id="PF13411">
    <property type="entry name" value="MerR_1"/>
    <property type="match status" value="1"/>
</dbReference>